<dbReference type="GeneID" id="139355069"/>
<dbReference type="Pfam" id="PF00075">
    <property type="entry name" value="RNase_H"/>
    <property type="match status" value="1"/>
</dbReference>
<dbReference type="InterPro" id="IPR043502">
    <property type="entry name" value="DNA/RNA_pol_sf"/>
</dbReference>
<sequence length="725" mass="80777">MDAGWYQGIVKVVACDSQRSADMYKEATSKLGEDWKVVKVQEHEGDVNQAVLVLNKESSKAQHAYTKGKSTESALHLVVNSIEKSLNIEEYTLIAFQDIEGAFNNVLPTAITESLTELGVEPPMVRLIHKLLISRMVTATLGTSTQTRLVNRGTPQGGVLSPLLWNIAVNKLLRILEGGGCKVVAYADDVAIIFNGKYPQTLCDLMTGKLKILSEWTIANGLGVNPSKTELVLFTNRYKIPQLNPPILSNCNLSFSDHARYLGLVLDKRLKWGLNNQERTKKATIALYSCKKAIGLRWGMSPRIVNWIYTAVVKPILLYGVALWWTALHKQCILTPLNKVQRMAALCISGALRTTPNEALNAILNLPSLDLAGMERAKSAGIRLRDTGQWKAQFDGHAKILQHDKSIPKITDLCKSIEYSHTPFEALIPDREEWEQGRPGTTDAICFYTDGSKLEGHVGGGVYSEQLDIRKSFRLPDHCSVFQAEVHAIKEALTCLRNLSLQRGHLNIYSDSQAAIKSIYSTNTNSRTIADCRRSLHEMANQFTISLIWVPGHRDIVGNCIADELARQGTTKPLLPGEENVGMPMATCKLNIKNHFNTLANTHWQNAPQCRISHQTWPVINNKKTSELLKLSRTECGMLIRALTGHWLVGAHAGRLKAPQNDFCRSCRDEEEVETVEHLLCFCPALCRLRLKHLGSPFIDDLTEISEINLKSINAFIKSSGWKTC</sequence>
<dbReference type="InterPro" id="IPR002156">
    <property type="entry name" value="RNaseH_domain"/>
</dbReference>
<accession>A0ABM4TZS6</accession>
<dbReference type="SUPFAM" id="SSF53098">
    <property type="entry name" value="Ribonuclease H-like"/>
    <property type="match status" value="1"/>
</dbReference>
<dbReference type="CDD" id="cd01650">
    <property type="entry name" value="RT_nLTR_like"/>
    <property type="match status" value="1"/>
</dbReference>
<evidence type="ECO:0000313" key="4">
    <source>
        <dbReference type="RefSeq" id="XP_070855476.1"/>
    </source>
</evidence>
<reference evidence="4" key="1">
    <citation type="submission" date="2025-08" db="UniProtKB">
        <authorList>
            <consortium name="RefSeq"/>
        </authorList>
    </citation>
    <scope>IDENTIFICATION</scope>
</reference>
<gene>
    <name evidence="4" type="primary">LOC139355069</name>
</gene>
<keyword evidence="3" id="KW-1185">Reference proteome</keyword>
<dbReference type="Proteomes" id="UP001652628">
    <property type="component" value="Unplaced"/>
</dbReference>
<feature type="domain" description="Reverse transcriptase" evidence="1">
    <location>
        <begin position="1"/>
        <end position="266"/>
    </location>
</feature>
<evidence type="ECO:0000313" key="3">
    <source>
        <dbReference type="Proteomes" id="UP001652628"/>
    </source>
</evidence>
<feature type="domain" description="RNase H type-1" evidence="2">
    <location>
        <begin position="441"/>
        <end position="571"/>
    </location>
</feature>
<evidence type="ECO:0000259" key="1">
    <source>
        <dbReference type="PROSITE" id="PS50878"/>
    </source>
</evidence>
<dbReference type="Pfam" id="PF00078">
    <property type="entry name" value="RVT_1"/>
    <property type="match status" value="1"/>
</dbReference>
<dbReference type="PANTHER" id="PTHR33481:SF1">
    <property type="entry name" value="ENDONUCLEASE_EXONUCLEASE_PHOSPHATASE DOMAIN-CONTAINING PROTEIN-RELATED"/>
    <property type="match status" value="1"/>
</dbReference>
<dbReference type="PROSITE" id="PS50878">
    <property type="entry name" value="RT_POL"/>
    <property type="match status" value="1"/>
</dbReference>
<dbReference type="InterPro" id="IPR000477">
    <property type="entry name" value="RT_dom"/>
</dbReference>
<dbReference type="CDD" id="cd09276">
    <property type="entry name" value="Rnase_HI_RT_non_LTR"/>
    <property type="match status" value="1"/>
</dbReference>
<dbReference type="InterPro" id="IPR012337">
    <property type="entry name" value="RNaseH-like_sf"/>
</dbReference>
<evidence type="ECO:0000259" key="2">
    <source>
        <dbReference type="PROSITE" id="PS50879"/>
    </source>
</evidence>
<name>A0ABM4TZS6_DROSZ</name>
<protein>
    <submittedName>
        <fullName evidence="4">Uncharacterized protein</fullName>
    </submittedName>
</protein>
<dbReference type="SUPFAM" id="SSF56672">
    <property type="entry name" value="DNA/RNA polymerases"/>
    <property type="match status" value="1"/>
</dbReference>
<dbReference type="PROSITE" id="PS50879">
    <property type="entry name" value="RNASE_H_1"/>
    <property type="match status" value="1"/>
</dbReference>
<organism evidence="3 4">
    <name type="scientific">Drosophila suzukii</name>
    <name type="common">Spotted-wing drosophila fruit fly</name>
    <dbReference type="NCBI Taxonomy" id="28584"/>
    <lineage>
        <taxon>Eukaryota</taxon>
        <taxon>Metazoa</taxon>
        <taxon>Ecdysozoa</taxon>
        <taxon>Arthropoda</taxon>
        <taxon>Hexapoda</taxon>
        <taxon>Insecta</taxon>
        <taxon>Pterygota</taxon>
        <taxon>Neoptera</taxon>
        <taxon>Endopterygota</taxon>
        <taxon>Diptera</taxon>
        <taxon>Brachycera</taxon>
        <taxon>Muscomorpha</taxon>
        <taxon>Ephydroidea</taxon>
        <taxon>Drosophilidae</taxon>
        <taxon>Drosophila</taxon>
        <taxon>Sophophora</taxon>
    </lineage>
</organism>
<dbReference type="PANTHER" id="PTHR33481">
    <property type="entry name" value="REVERSE TRANSCRIPTASE"/>
    <property type="match status" value="1"/>
</dbReference>
<proteinExistence type="predicted"/>
<dbReference type="Gene3D" id="3.30.420.10">
    <property type="entry name" value="Ribonuclease H-like superfamily/Ribonuclease H"/>
    <property type="match status" value="1"/>
</dbReference>
<dbReference type="InterPro" id="IPR036397">
    <property type="entry name" value="RNaseH_sf"/>
</dbReference>
<dbReference type="RefSeq" id="XP_070855476.1">
    <property type="nucleotide sequence ID" value="XM_070999375.1"/>
</dbReference>